<evidence type="ECO:0000313" key="1">
    <source>
        <dbReference type="EMBL" id="KAG6951111.1"/>
    </source>
</evidence>
<proteinExistence type="predicted"/>
<comment type="caution">
    <text evidence="1">The sequence shown here is derived from an EMBL/GenBank/DDBJ whole genome shotgun (WGS) entry which is preliminary data.</text>
</comment>
<gene>
    <name evidence="1" type="ORF">JG687_00013813</name>
</gene>
<accession>A0A8T1U381</accession>
<organism evidence="1 2">
    <name type="scientific">Phytophthora cactorum</name>
    <dbReference type="NCBI Taxonomy" id="29920"/>
    <lineage>
        <taxon>Eukaryota</taxon>
        <taxon>Sar</taxon>
        <taxon>Stramenopiles</taxon>
        <taxon>Oomycota</taxon>
        <taxon>Peronosporomycetes</taxon>
        <taxon>Peronosporales</taxon>
        <taxon>Peronosporaceae</taxon>
        <taxon>Phytophthora</taxon>
    </lineage>
</organism>
<name>A0A8T1U381_9STRA</name>
<protein>
    <submittedName>
        <fullName evidence="1">Uncharacterized protein</fullName>
    </submittedName>
</protein>
<dbReference type="AlphaFoldDB" id="A0A8T1U381"/>
<evidence type="ECO:0000313" key="2">
    <source>
        <dbReference type="Proteomes" id="UP000688947"/>
    </source>
</evidence>
<reference evidence="1" key="1">
    <citation type="submission" date="2021-01" db="EMBL/GenBank/DDBJ databases">
        <title>Phytophthora aleatoria, a newly-described species from Pinus radiata is distinct from Phytophthora cactorum isolates based on comparative genomics.</title>
        <authorList>
            <person name="Mcdougal R."/>
            <person name="Panda P."/>
            <person name="Williams N."/>
            <person name="Studholme D.J."/>
        </authorList>
    </citation>
    <scope>NUCLEOTIDE SEQUENCE</scope>
    <source>
        <strain evidence="1">NZFS 3830</strain>
    </source>
</reference>
<dbReference type="EMBL" id="JAENGZ010001050">
    <property type="protein sequence ID" value="KAG6951111.1"/>
    <property type="molecule type" value="Genomic_DNA"/>
</dbReference>
<sequence>MRAFNRYVAWLYCFNRNMLSDEVLRALQDCECDYDDAGLAALKIDVALCFMS</sequence>
<dbReference type="Proteomes" id="UP000688947">
    <property type="component" value="Unassembled WGS sequence"/>
</dbReference>